<comment type="caution">
    <text evidence="2">The sequence shown here is derived from an EMBL/GenBank/DDBJ whole genome shotgun (WGS) entry which is preliminary data.</text>
</comment>
<proteinExistence type="predicted"/>
<name>A0AAD5KYZ7_9CRUS</name>
<protein>
    <submittedName>
        <fullName evidence="2">Uncharacterized protein</fullName>
    </submittedName>
</protein>
<gene>
    <name evidence="2" type="ORF">GHT06_010774</name>
</gene>
<dbReference type="AlphaFoldDB" id="A0AAD5KYZ7"/>
<sequence>MSKFLIQQGERLKNAFREIFLQNPELEKTQIPTASSPPTEAKPRKEPTPRTPKQAGKNTFGTKLTFGKKPNSKGKDIKENGTPNSSSEQPGKSANNPGIAQTDIKSKLSKFQAHFEKYLCSFKTRKYEWDHTTLMSEAEEAKATHFAVELFACLTESLAPALREFLASKGLHPRNSIIDGYQYLKIMKNECKKNADFLSEGGANGLPLQHLETAHKGRNCVCHGALPEILKEWHIFLHSWIEILNIINAPAAAEKIKKVHDRLTSAEMQYNTEDLPDVSLETFDEKADNEEPVGRGHVETL</sequence>
<evidence type="ECO:0000313" key="2">
    <source>
        <dbReference type="EMBL" id="KAI9563316.1"/>
    </source>
</evidence>
<organism evidence="2 3">
    <name type="scientific">Daphnia sinensis</name>
    <dbReference type="NCBI Taxonomy" id="1820382"/>
    <lineage>
        <taxon>Eukaryota</taxon>
        <taxon>Metazoa</taxon>
        <taxon>Ecdysozoa</taxon>
        <taxon>Arthropoda</taxon>
        <taxon>Crustacea</taxon>
        <taxon>Branchiopoda</taxon>
        <taxon>Diplostraca</taxon>
        <taxon>Cladocera</taxon>
        <taxon>Anomopoda</taxon>
        <taxon>Daphniidae</taxon>
        <taxon>Daphnia</taxon>
        <taxon>Daphnia similis group</taxon>
    </lineage>
</organism>
<reference evidence="2 3" key="1">
    <citation type="submission" date="2022-05" db="EMBL/GenBank/DDBJ databases">
        <title>A multi-omics perspective on studying reproductive biology in Daphnia sinensis.</title>
        <authorList>
            <person name="Jia J."/>
        </authorList>
    </citation>
    <scope>NUCLEOTIDE SEQUENCE [LARGE SCALE GENOMIC DNA]</scope>
    <source>
        <strain evidence="2 3">WSL</strain>
    </source>
</reference>
<dbReference type="Proteomes" id="UP000820818">
    <property type="component" value="Linkage Group LG2"/>
</dbReference>
<evidence type="ECO:0000313" key="3">
    <source>
        <dbReference type="Proteomes" id="UP000820818"/>
    </source>
</evidence>
<feature type="compositionally biased region" description="Polar residues" evidence="1">
    <location>
        <begin position="81"/>
        <end position="99"/>
    </location>
</feature>
<keyword evidence="3" id="KW-1185">Reference proteome</keyword>
<evidence type="ECO:0000256" key="1">
    <source>
        <dbReference type="SAM" id="MobiDB-lite"/>
    </source>
</evidence>
<feature type="region of interest" description="Disordered" evidence="1">
    <location>
        <begin position="22"/>
        <end position="100"/>
    </location>
</feature>
<accession>A0AAD5KYZ7</accession>
<dbReference type="EMBL" id="WJBH02000002">
    <property type="protein sequence ID" value="KAI9563316.1"/>
    <property type="molecule type" value="Genomic_DNA"/>
</dbReference>